<feature type="transmembrane region" description="Helical" evidence="1">
    <location>
        <begin position="40"/>
        <end position="61"/>
    </location>
</feature>
<keyword evidence="1" id="KW-0472">Membrane</keyword>
<name>A0A1I3A6D9_9ACTN</name>
<feature type="transmembrane region" description="Helical" evidence="1">
    <location>
        <begin position="124"/>
        <end position="144"/>
    </location>
</feature>
<dbReference type="OrthoDB" id="3767584at2"/>
<gene>
    <name evidence="2" type="ORF">FHR37_004177</name>
    <name evidence="3" type="ORF">SAMN05421678_11860</name>
</gene>
<feature type="transmembrane region" description="Helical" evidence="1">
    <location>
        <begin position="164"/>
        <end position="183"/>
    </location>
</feature>
<keyword evidence="1" id="KW-1133">Transmembrane helix</keyword>
<evidence type="ECO:0000256" key="1">
    <source>
        <dbReference type="SAM" id="Phobius"/>
    </source>
</evidence>
<dbReference type="Proteomes" id="UP000199052">
    <property type="component" value="Unassembled WGS sequence"/>
</dbReference>
<reference evidence="3 4" key="1">
    <citation type="submission" date="2016-10" db="EMBL/GenBank/DDBJ databases">
        <authorList>
            <person name="de Groot N.N."/>
        </authorList>
    </citation>
    <scope>NUCLEOTIDE SEQUENCE [LARGE SCALE GENOMIC DNA]</scope>
    <source>
        <strain evidence="3 4">CPCC 202808</strain>
    </source>
</reference>
<sequence>MATREDLAARQIPQSDPAMPVVQHRTAGVHWPQYVNNHRLVGGLVAGFAALHIADMIGYWLPGVGLPKLDFAFFNGSLLMPKVPGAPQWFEGHIFHTLNGLVFALGYALLIFPLMGKTLTTARNVARGVAMGMTLATLSCLWWIPTQFPALHAGFMSHNLGWNLVLAVYVWHLAWSLAIGFFFNPQD</sequence>
<organism evidence="3 4">
    <name type="scientific">Actinopolymorpha cephalotaxi</name>
    <dbReference type="NCBI Taxonomy" id="504797"/>
    <lineage>
        <taxon>Bacteria</taxon>
        <taxon>Bacillati</taxon>
        <taxon>Actinomycetota</taxon>
        <taxon>Actinomycetes</taxon>
        <taxon>Propionibacteriales</taxon>
        <taxon>Actinopolymorphaceae</taxon>
        <taxon>Actinopolymorpha</taxon>
    </lineage>
</organism>
<evidence type="ECO:0000313" key="4">
    <source>
        <dbReference type="Proteomes" id="UP000199052"/>
    </source>
</evidence>
<dbReference type="Proteomes" id="UP000533017">
    <property type="component" value="Unassembled WGS sequence"/>
</dbReference>
<dbReference type="EMBL" id="FOOI01000018">
    <property type="protein sequence ID" value="SFH45436.1"/>
    <property type="molecule type" value="Genomic_DNA"/>
</dbReference>
<evidence type="ECO:0000313" key="3">
    <source>
        <dbReference type="EMBL" id="SFH45436.1"/>
    </source>
</evidence>
<dbReference type="RefSeq" id="WP_092888274.1">
    <property type="nucleotide sequence ID" value="NZ_FOOI01000018.1"/>
</dbReference>
<dbReference type="AlphaFoldDB" id="A0A1I3A6D9"/>
<proteinExistence type="predicted"/>
<evidence type="ECO:0000313" key="2">
    <source>
        <dbReference type="EMBL" id="NYH85326.1"/>
    </source>
</evidence>
<evidence type="ECO:0000313" key="5">
    <source>
        <dbReference type="Proteomes" id="UP000533017"/>
    </source>
</evidence>
<accession>A0A1I3A6D9</accession>
<protein>
    <submittedName>
        <fullName evidence="3">Uncharacterized protein</fullName>
    </submittedName>
</protein>
<reference evidence="2 5" key="2">
    <citation type="submission" date="2020-07" db="EMBL/GenBank/DDBJ databases">
        <title>Sequencing the genomes of 1000 actinobacteria strains.</title>
        <authorList>
            <person name="Klenk H.-P."/>
        </authorList>
    </citation>
    <scope>NUCLEOTIDE SEQUENCE [LARGE SCALE GENOMIC DNA]</scope>
    <source>
        <strain evidence="2 5">DSM 45117</strain>
    </source>
</reference>
<keyword evidence="5" id="KW-1185">Reference proteome</keyword>
<keyword evidence="1" id="KW-0812">Transmembrane</keyword>
<dbReference type="EMBL" id="JACBZA010000001">
    <property type="protein sequence ID" value="NYH85326.1"/>
    <property type="molecule type" value="Genomic_DNA"/>
</dbReference>
<feature type="transmembrane region" description="Helical" evidence="1">
    <location>
        <begin position="94"/>
        <end position="112"/>
    </location>
</feature>